<dbReference type="Pfam" id="PF26566">
    <property type="entry name" value="PH_40"/>
    <property type="match status" value="1"/>
</dbReference>
<feature type="transmembrane region" description="Helical" evidence="1">
    <location>
        <begin position="76"/>
        <end position="100"/>
    </location>
</feature>
<proteinExistence type="predicted"/>
<keyword evidence="1" id="KW-1133">Transmembrane helix</keyword>
<feature type="transmembrane region" description="Helical" evidence="1">
    <location>
        <begin position="7"/>
        <end position="25"/>
    </location>
</feature>
<keyword evidence="1" id="KW-0472">Membrane</keyword>
<dbReference type="InterPro" id="IPR058916">
    <property type="entry name" value="PH_40"/>
</dbReference>
<gene>
    <name evidence="3" type="ORF">F0145_15470</name>
</gene>
<evidence type="ECO:0000259" key="2">
    <source>
        <dbReference type="Pfam" id="PF26566"/>
    </source>
</evidence>
<organism evidence="3 4">
    <name type="scientific">Adhaeribacter rhizoryzae</name>
    <dbReference type="NCBI Taxonomy" id="2607907"/>
    <lineage>
        <taxon>Bacteria</taxon>
        <taxon>Pseudomonadati</taxon>
        <taxon>Bacteroidota</taxon>
        <taxon>Cytophagia</taxon>
        <taxon>Cytophagales</taxon>
        <taxon>Hymenobacteraceae</taxon>
        <taxon>Adhaeribacter</taxon>
    </lineage>
</organism>
<accession>A0A5M6D8Y2</accession>
<evidence type="ECO:0000313" key="4">
    <source>
        <dbReference type="Proteomes" id="UP000323426"/>
    </source>
</evidence>
<protein>
    <recommendedName>
        <fullName evidence="2">PH domain-containing protein</fullName>
    </recommendedName>
</protein>
<comment type="caution">
    <text evidence="3">The sequence shown here is derived from an EMBL/GenBank/DDBJ whole genome shotgun (WGS) entry which is preliminary data.</text>
</comment>
<sequence length="194" mass="22585">MPIYIKLLKTLAFVAAALYVLRFLITLLSKERSVYVPDPSRHFFMLFWALLCLMIAGPLVITYIAAPRMSPLEAALLLTVGVILAAFSLPVFALHIQYFFNDFQKLVEVDKKNESFKIYDVRNKLFYRKEDIVRATRVQCGSKKFFWSNYEYITFEIKNGSLITLTSLLMPLDKLTKFINTNRIYVEHKSICFI</sequence>
<dbReference type="Proteomes" id="UP000323426">
    <property type="component" value="Unassembled WGS sequence"/>
</dbReference>
<feature type="transmembrane region" description="Helical" evidence="1">
    <location>
        <begin position="45"/>
        <end position="64"/>
    </location>
</feature>
<evidence type="ECO:0000313" key="3">
    <source>
        <dbReference type="EMBL" id="KAA5543977.1"/>
    </source>
</evidence>
<name>A0A5M6D8Y2_9BACT</name>
<evidence type="ECO:0000256" key="1">
    <source>
        <dbReference type="SAM" id="Phobius"/>
    </source>
</evidence>
<feature type="domain" description="PH" evidence="2">
    <location>
        <begin position="34"/>
        <end position="178"/>
    </location>
</feature>
<dbReference type="EMBL" id="VWSF01000012">
    <property type="protein sequence ID" value="KAA5543977.1"/>
    <property type="molecule type" value="Genomic_DNA"/>
</dbReference>
<dbReference type="AlphaFoldDB" id="A0A5M6D8Y2"/>
<keyword evidence="4" id="KW-1185">Reference proteome</keyword>
<reference evidence="3 4" key="1">
    <citation type="submission" date="2019-09" db="EMBL/GenBank/DDBJ databases">
        <title>Genome sequence and assembly of Adhaeribacter sp.</title>
        <authorList>
            <person name="Chhetri G."/>
        </authorList>
    </citation>
    <scope>NUCLEOTIDE SEQUENCE [LARGE SCALE GENOMIC DNA]</scope>
    <source>
        <strain evidence="3 4">DK36</strain>
    </source>
</reference>
<keyword evidence="1" id="KW-0812">Transmembrane</keyword>